<dbReference type="Gene3D" id="1.25.40.20">
    <property type="entry name" value="Ankyrin repeat-containing domain"/>
    <property type="match status" value="2"/>
</dbReference>
<dbReference type="EMBL" id="WUBL01000040">
    <property type="protein sequence ID" value="KAF2969150.1"/>
    <property type="molecule type" value="Genomic_DNA"/>
</dbReference>
<accession>A0A7C8MQT6</accession>
<dbReference type="InterPro" id="IPR036770">
    <property type="entry name" value="Ankyrin_rpt-contain_sf"/>
</dbReference>
<proteinExistence type="predicted"/>
<gene>
    <name evidence="5" type="ORF">GQX73_g4410</name>
</gene>
<evidence type="ECO:0000313" key="5">
    <source>
        <dbReference type="EMBL" id="KAF2969150.1"/>
    </source>
</evidence>
<dbReference type="PROSITE" id="PS50297">
    <property type="entry name" value="ANK_REP_REGION"/>
    <property type="match status" value="2"/>
</dbReference>
<keyword evidence="6" id="KW-1185">Reference proteome</keyword>
<feature type="repeat" description="ANK" evidence="3">
    <location>
        <begin position="90"/>
        <end position="117"/>
    </location>
</feature>
<feature type="chain" id="PRO_5028902397" evidence="4">
    <location>
        <begin position="18"/>
        <end position="202"/>
    </location>
</feature>
<name>A0A7C8MQT6_9PEZI</name>
<dbReference type="OrthoDB" id="4742671at2759"/>
<dbReference type="SUPFAM" id="SSF48403">
    <property type="entry name" value="Ankyrin repeat"/>
    <property type="match status" value="1"/>
</dbReference>
<sequence>MITVLLSLLFNAEKFSAKLKTEYWEGWKLLHMVAANGYVEAVKLVLERGADVNVECSIGDDSTSRFTALDLAYSKLYDGEKGDIECENWVGLTPLQLAVTDGRYEMVSILLAFGAKVPDTPILDSGLPALHGAVIERDTQMVTLPLDGGADSNVFSPEGLLPLHICSGHDPEMAQLLIEHGPDWDFAFQNYLMKEMTTLNDV</sequence>
<organism evidence="5 6">
    <name type="scientific">Xylaria multiplex</name>
    <dbReference type="NCBI Taxonomy" id="323545"/>
    <lineage>
        <taxon>Eukaryota</taxon>
        <taxon>Fungi</taxon>
        <taxon>Dikarya</taxon>
        <taxon>Ascomycota</taxon>
        <taxon>Pezizomycotina</taxon>
        <taxon>Sordariomycetes</taxon>
        <taxon>Xylariomycetidae</taxon>
        <taxon>Xylariales</taxon>
        <taxon>Xylariaceae</taxon>
        <taxon>Xylaria</taxon>
    </lineage>
</organism>
<evidence type="ECO:0000256" key="4">
    <source>
        <dbReference type="SAM" id="SignalP"/>
    </source>
</evidence>
<dbReference type="InterPro" id="IPR002110">
    <property type="entry name" value="Ankyrin_rpt"/>
</dbReference>
<dbReference type="PANTHER" id="PTHR24198:SF165">
    <property type="entry name" value="ANKYRIN REPEAT-CONTAINING PROTEIN-RELATED"/>
    <property type="match status" value="1"/>
</dbReference>
<evidence type="ECO:0000313" key="6">
    <source>
        <dbReference type="Proteomes" id="UP000481858"/>
    </source>
</evidence>
<dbReference type="AlphaFoldDB" id="A0A7C8MQT6"/>
<keyword evidence="1" id="KW-0677">Repeat</keyword>
<reference evidence="5 6" key="1">
    <citation type="submission" date="2019-12" db="EMBL/GenBank/DDBJ databases">
        <title>Draft genome sequence of the ascomycete Xylaria multiplex DSM 110363.</title>
        <authorList>
            <person name="Buettner E."/>
            <person name="Kellner H."/>
        </authorList>
    </citation>
    <scope>NUCLEOTIDE SEQUENCE [LARGE SCALE GENOMIC DNA]</scope>
    <source>
        <strain evidence="5 6">DSM 110363</strain>
    </source>
</reference>
<keyword evidence="4" id="KW-0732">Signal</keyword>
<protein>
    <submittedName>
        <fullName evidence="5">Uncharacterized protein</fullName>
    </submittedName>
</protein>
<feature type="repeat" description="ANK" evidence="3">
    <location>
        <begin position="25"/>
        <end position="57"/>
    </location>
</feature>
<dbReference type="SMART" id="SM00248">
    <property type="entry name" value="ANK"/>
    <property type="match status" value="4"/>
</dbReference>
<dbReference type="Proteomes" id="UP000481858">
    <property type="component" value="Unassembled WGS sequence"/>
</dbReference>
<dbReference type="PROSITE" id="PS50088">
    <property type="entry name" value="ANK_REPEAT"/>
    <property type="match status" value="2"/>
</dbReference>
<dbReference type="Pfam" id="PF00023">
    <property type="entry name" value="Ank"/>
    <property type="match status" value="3"/>
</dbReference>
<keyword evidence="2 3" id="KW-0040">ANK repeat</keyword>
<evidence type="ECO:0000256" key="3">
    <source>
        <dbReference type="PROSITE-ProRule" id="PRU00023"/>
    </source>
</evidence>
<dbReference type="InParanoid" id="A0A7C8MQT6"/>
<feature type="signal peptide" evidence="4">
    <location>
        <begin position="1"/>
        <end position="17"/>
    </location>
</feature>
<evidence type="ECO:0000256" key="1">
    <source>
        <dbReference type="ARBA" id="ARBA00022737"/>
    </source>
</evidence>
<comment type="caution">
    <text evidence="5">The sequence shown here is derived from an EMBL/GenBank/DDBJ whole genome shotgun (WGS) entry which is preliminary data.</text>
</comment>
<dbReference type="PANTHER" id="PTHR24198">
    <property type="entry name" value="ANKYRIN REPEAT AND PROTEIN KINASE DOMAIN-CONTAINING PROTEIN"/>
    <property type="match status" value="1"/>
</dbReference>
<evidence type="ECO:0000256" key="2">
    <source>
        <dbReference type="ARBA" id="ARBA00023043"/>
    </source>
</evidence>